<keyword evidence="3" id="KW-1185">Reference proteome</keyword>
<accession>A0A378L7I9</accession>
<organism evidence="2 4">
    <name type="scientific">Legionella steigerwaltii</name>
    <dbReference type="NCBI Taxonomy" id="460"/>
    <lineage>
        <taxon>Bacteria</taxon>
        <taxon>Pseudomonadati</taxon>
        <taxon>Pseudomonadota</taxon>
        <taxon>Gammaproteobacteria</taxon>
        <taxon>Legionellales</taxon>
        <taxon>Legionellaceae</taxon>
        <taxon>Legionella</taxon>
    </lineage>
</organism>
<protein>
    <submittedName>
        <fullName evidence="2">Uncharacterized protein</fullName>
    </submittedName>
</protein>
<gene>
    <name evidence="1" type="ORF">Lstg_1815</name>
    <name evidence="2" type="ORF">NCTC11991_01276</name>
</gene>
<evidence type="ECO:0000313" key="2">
    <source>
        <dbReference type="EMBL" id="STY22687.1"/>
    </source>
</evidence>
<dbReference type="AlphaFoldDB" id="A0A378L7I9"/>
<name>A0A378L7I9_9GAMM</name>
<dbReference type="RefSeq" id="WP_058477364.1">
    <property type="nucleotide sequence ID" value="NZ_CAAAIO010000018.1"/>
</dbReference>
<dbReference type="EMBL" id="LNYZ01000013">
    <property type="protein sequence ID" value="KTD77458.1"/>
    <property type="molecule type" value="Genomic_DNA"/>
</dbReference>
<reference evidence="2 4" key="2">
    <citation type="submission" date="2018-06" db="EMBL/GenBank/DDBJ databases">
        <authorList>
            <consortium name="Pathogen Informatics"/>
            <person name="Doyle S."/>
        </authorList>
    </citation>
    <scope>NUCLEOTIDE SEQUENCE [LARGE SCALE GENOMIC DNA]</scope>
    <source>
        <strain evidence="2 4">NCTC11991</strain>
    </source>
</reference>
<reference evidence="1 3" key="1">
    <citation type="submission" date="2015-11" db="EMBL/GenBank/DDBJ databases">
        <title>Genomic analysis of 38 Legionella species identifies large and diverse effector repertoires.</title>
        <authorList>
            <person name="Burstein D."/>
            <person name="Amaro F."/>
            <person name="Zusman T."/>
            <person name="Lifshitz Z."/>
            <person name="Cohen O."/>
            <person name="Gilbert J.A."/>
            <person name="Pupko T."/>
            <person name="Shuman H.A."/>
            <person name="Segal G."/>
        </authorList>
    </citation>
    <scope>NUCLEOTIDE SEQUENCE [LARGE SCALE GENOMIC DNA]</scope>
    <source>
        <strain evidence="1 3">SC-18-C9</strain>
    </source>
</reference>
<dbReference type="Proteomes" id="UP000054820">
    <property type="component" value="Unassembled WGS sequence"/>
</dbReference>
<dbReference type="Proteomes" id="UP000255110">
    <property type="component" value="Unassembled WGS sequence"/>
</dbReference>
<dbReference type="OrthoDB" id="5649691at2"/>
<dbReference type="EMBL" id="UGOY01000001">
    <property type="protein sequence ID" value="STY22687.1"/>
    <property type="molecule type" value="Genomic_DNA"/>
</dbReference>
<evidence type="ECO:0000313" key="1">
    <source>
        <dbReference type="EMBL" id="KTD77458.1"/>
    </source>
</evidence>
<sequence length="445" mass="51380">MPKRYKEIQAQITKKYQLHYLDNPTSRSLAENIKDLSIDDIINLLKEVRDTPELTEMSISLSRRSNLFDKLVLMKGDKPHGWALRLHIYNMVGQSDEPGYVLSNLNKKIRNDENHIHEHSWQLASRFLIGGFKNHQFAKTELGPLFNRYNLVPTMKDEVSESTSFRRALLEGQTGIIETDQDLYQQGDLVHYPIEIPHKIDTRASSYLGMTITLAHTSERQHENSIFYEEIQSDQVEEVKELAIEAHKYTKKTHYEAINIAITNLELIKLCDHLAEKGFVRFNRFVDPITKKLSPNNVLETELLPTIAMLILQENEEFIEYPLTAELQGKSQKEIQKLKEKYANRSGELKKIIEDAIKDMHKPSLMQLIRTSQQNLFAKLYTASRDNLAPDVLQVVNKRDRKIPEHVLGSVGFFSHKQGVKTEASKLMEEKCISLTESFHCSYGS</sequence>
<evidence type="ECO:0000313" key="3">
    <source>
        <dbReference type="Proteomes" id="UP000054820"/>
    </source>
</evidence>
<proteinExistence type="predicted"/>
<evidence type="ECO:0000313" key="4">
    <source>
        <dbReference type="Proteomes" id="UP000255110"/>
    </source>
</evidence>